<feature type="transmembrane region" description="Helical" evidence="1">
    <location>
        <begin position="395"/>
        <end position="425"/>
    </location>
</feature>
<organism evidence="2 3">
    <name type="scientific">Rhodopirellula maiorica SM1</name>
    <dbReference type="NCBI Taxonomy" id="1265738"/>
    <lineage>
        <taxon>Bacteria</taxon>
        <taxon>Pseudomonadati</taxon>
        <taxon>Planctomycetota</taxon>
        <taxon>Planctomycetia</taxon>
        <taxon>Pirellulales</taxon>
        <taxon>Pirellulaceae</taxon>
        <taxon>Novipirellula</taxon>
    </lineage>
</organism>
<keyword evidence="1" id="KW-1133">Transmembrane helix</keyword>
<protein>
    <submittedName>
        <fullName evidence="2">Transmembrane protein</fullName>
    </submittedName>
</protein>
<comment type="caution">
    <text evidence="2">The sequence shown here is derived from an EMBL/GenBank/DDBJ whole genome shotgun (WGS) entry which is preliminary data.</text>
</comment>
<feature type="transmembrane region" description="Helical" evidence="1">
    <location>
        <begin position="56"/>
        <end position="78"/>
    </location>
</feature>
<keyword evidence="3" id="KW-1185">Reference proteome</keyword>
<feature type="transmembrane region" description="Helical" evidence="1">
    <location>
        <begin position="149"/>
        <end position="167"/>
    </location>
</feature>
<dbReference type="Proteomes" id="UP000011991">
    <property type="component" value="Unassembled WGS sequence"/>
</dbReference>
<dbReference type="PANTHER" id="PTHR37422">
    <property type="entry name" value="TEICHURONIC ACID BIOSYNTHESIS PROTEIN TUAE"/>
    <property type="match status" value="1"/>
</dbReference>
<name>M5S2P2_9BACT</name>
<feature type="transmembrane region" description="Helical" evidence="1">
    <location>
        <begin position="90"/>
        <end position="109"/>
    </location>
</feature>
<feature type="transmembrane region" description="Helical" evidence="1">
    <location>
        <begin position="356"/>
        <end position="375"/>
    </location>
</feature>
<feature type="transmembrane region" description="Helical" evidence="1">
    <location>
        <begin position="204"/>
        <end position="225"/>
    </location>
</feature>
<reference evidence="2 3" key="1">
    <citation type="journal article" date="2013" name="Mar. Genomics">
        <title>Expression of sulfatases in Rhodopirellula baltica and the diversity of sulfatases in the genus Rhodopirellula.</title>
        <authorList>
            <person name="Wegner C.E."/>
            <person name="Richter-Heitmann T."/>
            <person name="Klindworth A."/>
            <person name="Klockow C."/>
            <person name="Richter M."/>
            <person name="Achstetter T."/>
            <person name="Glockner F.O."/>
            <person name="Harder J."/>
        </authorList>
    </citation>
    <scope>NUCLEOTIDE SEQUENCE [LARGE SCALE GENOMIC DNA]</scope>
    <source>
        <strain evidence="2 3">SM1</strain>
    </source>
</reference>
<accession>M5S2P2</accession>
<sequence>MLESTSLLVACLICLPALIMASRQSSWLIDYLFFVVALNRGVRRVVDYNNGYFNPFSTISLTPIIVGGLAVVVVLLELNRRGHELGHRTANVLYLYGGAVAFAFVIGFINAKLGAVYALGDYIAPIGLMGYGSLWAADSKTIDRWCHTFAASVLVVAVYGIWQFYTIPPWDGFWLMASGMDGYMGIPEPTKMTLFSTMNERGPAAMYLCCGAILLMLRPGTLGLLRWPAAVAILFAMLLTYSRTTVIFAGLAVALFPLLNRGSGLLPVAGLSLLVLVAGPSIMARMPGQASARVETIGAIQDDGSFKGRIMLLGVALRGAIAEPLGRGIGADGMASRVQQASNAVVADSTGYVKTLATYGWIGFFVIVTVLYRLWRSSSDLVTWELDDRNVRIFRAWFIAGMVALFSGNWLVGASFFWVLAGYCLGKMDQEDKSEQLAVGSKQWEDGRWEIGSNQTSVDSY</sequence>
<feature type="transmembrane region" description="Helical" evidence="1">
    <location>
        <begin position="265"/>
        <end position="284"/>
    </location>
</feature>
<feature type="transmembrane region" description="Helical" evidence="1">
    <location>
        <begin position="115"/>
        <end position="137"/>
    </location>
</feature>
<dbReference type="AlphaFoldDB" id="M5S2P2"/>
<keyword evidence="1 2" id="KW-0812">Transmembrane</keyword>
<dbReference type="PANTHER" id="PTHR37422:SF13">
    <property type="entry name" value="LIPOPOLYSACCHARIDE BIOSYNTHESIS PROTEIN PA4999-RELATED"/>
    <property type="match status" value="1"/>
</dbReference>
<evidence type="ECO:0000313" key="3">
    <source>
        <dbReference type="Proteomes" id="UP000011991"/>
    </source>
</evidence>
<evidence type="ECO:0000256" key="1">
    <source>
        <dbReference type="SAM" id="Phobius"/>
    </source>
</evidence>
<dbReference type="InterPro" id="IPR051533">
    <property type="entry name" value="WaaL-like"/>
</dbReference>
<feature type="transmembrane region" description="Helical" evidence="1">
    <location>
        <begin position="232"/>
        <end position="259"/>
    </location>
</feature>
<gene>
    <name evidence="2" type="ORF">RMSM_01172</name>
</gene>
<keyword evidence="1" id="KW-0472">Membrane</keyword>
<proteinExistence type="predicted"/>
<dbReference type="EMBL" id="ANOG01000177">
    <property type="protein sequence ID" value="EMI21902.1"/>
    <property type="molecule type" value="Genomic_DNA"/>
</dbReference>
<evidence type="ECO:0000313" key="2">
    <source>
        <dbReference type="EMBL" id="EMI21902.1"/>
    </source>
</evidence>
<dbReference type="PATRIC" id="fig|1265738.3.peg.1168"/>